<accession>L8MTW7</accession>
<proteinExistence type="predicted"/>
<organism evidence="2 3">
    <name type="scientific">Pseudanabaena biceps PCC 7429</name>
    <dbReference type="NCBI Taxonomy" id="927668"/>
    <lineage>
        <taxon>Bacteria</taxon>
        <taxon>Bacillati</taxon>
        <taxon>Cyanobacteriota</taxon>
        <taxon>Cyanophyceae</taxon>
        <taxon>Pseudanabaenales</taxon>
        <taxon>Pseudanabaenaceae</taxon>
        <taxon>Pseudanabaena</taxon>
    </lineage>
</organism>
<protein>
    <submittedName>
        <fullName evidence="2">Cell wall assembly/cell proliferation coordinating protein, KNR4</fullName>
    </submittedName>
</protein>
<dbReference type="EMBL" id="ALWB01000393">
    <property type="protein sequence ID" value="ELS30219.1"/>
    <property type="molecule type" value="Genomic_DNA"/>
</dbReference>
<dbReference type="AlphaFoldDB" id="L8MTW7"/>
<dbReference type="InterPro" id="IPR037883">
    <property type="entry name" value="Knr4/Smi1-like_sf"/>
</dbReference>
<keyword evidence="3" id="KW-1185">Reference proteome</keyword>
<dbReference type="InterPro" id="IPR018958">
    <property type="entry name" value="Knr4/Smi1-like_dom"/>
</dbReference>
<gene>
    <name evidence="2" type="ORF">Pse7429DRAFT_4674</name>
</gene>
<dbReference type="Gene3D" id="3.40.1580.10">
    <property type="entry name" value="SMI1/KNR4-like"/>
    <property type="match status" value="1"/>
</dbReference>
<dbReference type="SUPFAM" id="SSF160631">
    <property type="entry name" value="SMI1/KNR4-like"/>
    <property type="match status" value="1"/>
</dbReference>
<evidence type="ECO:0000313" key="2">
    <source>
        <dbReference type="EMBL" id="ELS30219.1"/>
    </source>
</evidence>
<evidence type="ECO:0000259" key="1">
    <source>
        <dbReference type="SMART" id="SM00860"/>
    </source>
</evidence>
<dbReference type="Proteomes" id="UP000011201">
    <property type="component" value="Unassembled WGS sequence"/>
</dbReference>
<comment type="caution">
    <text evidence="2">The sequence shown here is derived from an EMBL/GenBank/DDBJ whole genome shotgun (WGS) entry which is preliminary data.</text>
</comment>
<evidence type="ECO:0000313" key="3">
    <source>
        <dbReference type="Proteomes" id="UP000011201"/>
    </source>
</evidence>
<reference evidence="2 3" key="1">
    <citation type="journal article" date="2013" name="Proc. Natl. Acad. Sci. U.S.A.">
        <title>Improving the coverage of the cyanobacterial phylum using diversity-driven genome sequencing.</title>
        <authorList>
            <person name="Shih P.M."/>
            <person name="Wu D."/>
            <person name="Latifi A."/>
            <person name="Axen S.D."/>
            <person name="Fewer D.P."/>
            <person name="Talla E."/>
            <person name="Calteau A."/>
            <person name="Cai F."/>
            <person name="Tandeau de Marsac N."/>
            <person name="Rippka R."/>
            <person name="Herdman M."/>
            <person name="Sivonen K."/>
            <person name="Coursin T."/>
            <person name="Laurent T."/>
            <person name="Goodwin L."/>
            <person name="Nolan M."/>
            <person name="Davenport K.W."/>
            <person name="Han C.S."/>
            <person name="Rubin E.M."/>
            <person name="Eisen J.A."/>
            <person name="Woyke T."/>
            <person name="Gugger M."/>
            <person name="Kerfeld C.A."/>
        </authorList>
    </citation>
    <scope>NUCLEOTIDE SEQUENCE [LARGE SCALE GENOMIC DNA]</scope>
    <source>
        <strain evidence="2 3">PCC 7429</strain>
    </source>
</reference>
<feature type="domain" description="Knr4/Smi1-like" evidence="1">
    <location>
        <begin position="36"/>
        <end position="133"/>
    </location>
</feature>
<name>L8MTW7_9CYAN</name>
<dbReference type="SMART" id="SM00860">
    <property type="entry name" value="SMI1_KNR4"/>
    <property type="match status" value="1"/>
</dbReference>
<sequence>MILEFSEIHQKMEQIYKDIPEDIQPDCSDLRLKDSKLSSAMLDEIEFNLKVKLPYSFKACILKYDFGDLIFGGIWFGSNQNYAQILIENNHNEKGIWWGSGDRPINYLYIADSDGYVILLNTENEEILAYLRSESWHESTVIAYNFEVFARAAGTLFVQRECSDYEQIKNNVFNTVGYQNNSKFWNEIAE</sequence>
<dbReference type="PATRIC" id="fig|927668.3.peg.5286"/>
<dbReference type="Pfam" id="PF09346">
    <property type="entry name" value="SMI1_KNR4"/>
    <property type="match status" value="1"/>
</dbReference>